<dbReference type="Proteomes" id="UP000315783">
    <property type="component" value="Unassembled WGS sequence"/>
</dbReference>
<feature type="region of interest" description="Disordered" evidence="1">
    <location>
        <begin position="281"/>
        <end position="302"/>
    </location>
</feature>
<feature type="domain" description="Gryzun putative trafficking through Golgi" evidence="2">
    <location>
        <begin position="648"/>
        <end position="1229"/>
    </location>
</feature>
<dbReference type="Pfam" id="PF07919">
    <property type="entry name" value="Gryzun"/>
    <property type="match status" value="1"/>
</dbReference>
<dbReference type="AlphaFoldDB" id="A0A545V991"/>
<accession>A0A545V991</accession>
<keyword evidence="5" id="KW-1185">Reference proteome</keyword>
<dbReference type="Pfam" id="PF11817">
    <property type="entry name" value="Foie-gras_1"/>
    <property type="match status" value="1"/>
</dbReference>
<feature type="region of interest" description="Disordered" evidence="1">
    <location>
        <begin position="103"/>
        <end position="131"/>
    </location>
</feature>
<dbReference type="STRING" id="43265.A0A545V991"/>
<sequence>MDGYPLGSLDHNVPLIIFSGLTSTSSEIELDVNLREEAALLRSDLPPLDSKEAELLAQYFESVNNEGHSWKGVSREEPYRLRIKTVGRVSDVTAMDIMLSSNGPKTYPLPPKRASLPEDAEPTRPNPILHSPFSPLSPVSTLYPDGLMNAQWIQKHQEVVPSVFSCCYCLSNDPAAGTLQDNRIKADINSIKATLTETGYKTRLAVIFVQREGDGSSPSITDQISERLENIRKGTAMDPKAIFYIHPQDSPSDLKQVADSILTTLYGTGIEYYRDLGRHSRKKRSRGMVPQPTVPPTSGTSQTLSMPDWNFRYDFKTAIFSEFRQEFDPAIRSFEQSYEILLGQDVMDTIPSWSPRWNEARLLADIISIRCLRLHLWMNQPSLAVRRWQAHRDRIGGLVDSRGKGTNNYGWQAWEARWALAMAQLIERVELPGLAPSTMNLYLQPEKAVIGERLHPWELLHHTGYWYRIAARHIGARRTLALMIPDEDRAPPEGTTATRDSQHYDTYLCPPPYKEYPIEGGGVDHAQLIIDCLIAARTQFQGRKQLRIAAELSLECAREMARRQDWQDVLAMLRPLWEDLSFRGENWVDIAEDLCWLMRRAAVAAGRGELVVAIDWELLDNKFAKRPYWHYDLDKSLDGMKLEAKPSVNVSDGSATGFLSTSFVFQNKESRAGDVCKAQLSLVSNAMAGSAPVILSNVRVEFEGSLKPITLEHTPSDDKPSGRPVLIRLVALTEEFPEEPEEDLPTKLHGSCDLTLEAGQRLVIEMAIPLREAGDVEPLSTTIDVATRTFDLSLSLPFKDTDTAVGWFTPGSNKARKVRADSRTLNIQPRPPKLDIKLAQQFQQYYANEPIALDVVLHNNEDEAVTTKLDVYVFGKVIPMLRVQAGGKDHAADSQAEEESALTGIVLGKIESSAAREVVLGIDPTDGPVSYEIQLRATYHLETDSATPIIQILSVQLNLVNAFEANYDLVPRLHPEPWPSLFDPEGLDDINEDDGKQGMPIGLIQRWCLLSHYASFAQEDVRVLETEVEVMEPVGGARCTVRKLGGITEAEGLLVEPKTMHEAQFEIEAQKLQLEDRSAVSIDLAFKLKWRRAGSGSDSALNTTIMPVGRYLVLGSEPRVLATALHGPAEETSTMQLDITIENPSNHLLTFGLTMDPSDEFAFSGSKQTTLHMLPMSRRTATYRLLPYKRGSYIRPGLVVRDKYFQKVLRIIPTEGMKIDKDGLLVWVPGPEEEDEASEQGEEETEDEHD</sequence>
<name>A0A545V991_9HYPO</name>
<feature type="region of interest" description="Disordered" evidence="1">
    <location>
        <begin position="1228"/>
        <end position="1250"/>
    </location>
</feature>
<dbReference type="EMBL" id="SPUK01000004">
    <property type="protein sequence ID" value="TQV98179.1"/>
    <property type="molecule type" value="Genomic_DNA"/>
</dbReference>
<feature type="compositionally biased region" description="Acidic residues" evidence="1">
    <location>
        <begin position="1231"/>
        <end position="1250"/>
    </location>
</feature>
<evidence type="ECO:0000259" key="3">
    <source>
        <dbReference type="Pfam" id="PF11817"/>
    </source>
</evidence>
<dbReference type="InterPro" id="IPR021773">
    <property type="entry name" value="TPC11"/>
</dbReference>
<dbReference type="PANTHER" id="PTHR14374">
    <property type="entry name" value="FOIE GRAS"/>
    <property type="match status" value="1"/>
</dbReference>
<dbReference type="InterPro" id="IPR012880">
    <property type="entry name" value="Gryzun"/>
</dbReference>
<comment type="caution">
    <text evidence="4">The sequence shown here is derived from an EMBL/GenBank/DDBJ whole genome shotgun (WGS) entry which is preliminary data.</text>
</comment>
<evidence type="ECO:0000313" key="5">
    <source>
        <dbReference type="Proteomes" id="UP000315783"/>
    </source>
</evidence>
<evidence type="ECO:0000259" key="2">
    <source>
        <dbReference type="Pfam" id="PF07919"/>
    </source>
</evidence>
<organism evidence="4 5">
    <name type="scientific">Cordyceps javanica</name>
    <dbReference type="NCBI Taxonomy" id="43265"/>
    <lineage>
        <taxon>Eukaryota</taxon>
        <taxon>Fungi</taxon>
        <taxon>Dikarya</taxon>
        <taxon>Ascomycota</taxon>
        <taxon>Pezizomycotina</taxon>
        <taxon>Sordariomycetes</taxon>
        <taxon>Hypocreomycetidae</taxon>
        <taxon>Hypocreales</taxon>
        <taxon>Cordycipitaceae</taxon>
        <taxon>Cordyceps</taxon>
    </lineage>
</organism>
<evidence type="ECO:0000256" key="1">
    <source>
        <dbReference type="SAM" id="MobiDB-lite"/>
    </source>
</evidence>
<dbReference type="PANTHER" id="PTHR14374:SF0">
    <property type="entry name" value="TRAFFICKING PROTEIN PARTICLE COMPLEX SUBUNIT 11"/>
    <property type="match status" value="1"/>
</dbReference>
<evidence type="ECO:0000313" key="4">
    <source>
        <dbReference type="EMBL" id="TQV98179.1"/>
    </source>
</evidence>
<gene>
    <name evidence="4" type="ORF">IF1G_03922</name>
</gene>
<feature type="domain" description="Trafficking protein particle complex subunit 11" evidence="3">
    <location>
        <begin position="356"/>
        <end position="620"/>
    </location>
</feature>
<proteinExistence type="predicted"/>
<dbReference type="GO" id="GO:0016740">
    <property type="term" value="F:transferase activity"/>
    <property type="evidence" value="ECO:0007669"/>
    <property type="project" value="UniProtKB-KW"/>
</dbReference>
<reference evidence="4 5" key="1">
    <citation type="journal article" date="2019" name="Appl. Microbiol. Biotechnol.">
        <title>Genome sequence of Isaria javanica and comparative genome analysis insights into family S53 peptidase evolution in fungal entomopathogens.</title>
        <authorList>
            <person name="Lin R."/>
            <person name="Zhang X."/>
            <person name="Xin B."/>
            <person name="Zou M."/>
            <person name="Gao Y."/>
            <person name="Qin F."/>
            <person name="Hu Q."/>
            <person name="Xie B."/>
            <person name="Cheng X."/>
        </authorList>
    </citation>
    <scope>NUCLEOTIDE SEQUENCE [LARGE SCALE GENOMIC DNA]</scope>
    <source>
        <strain evidence="4 5">IJ1G</strain>
    </source>
</reference>
<protein>
    <submittedName>
        <fullName evidence="4">Glutathione transferase omega-1</fullName>
    </submittedName>
</protein>
<dbReference type="OrthoDB" id="6278596at2759"/>
<keyword evidence="4" id="KW-0808">Transferase</keyword>